<dbReference type="Pfam" id="PF18735">
    <property type="entry name" value="HEPN_RiboL-PSP"/>
    <property type="match status" value="1"/>
</dbReference>
<name>A0A2K8QJY3_9GAMM</name>
<evidence type="ECO:0000259" key="1">
    <source>
        <dbReference type="Pfam" id="PF18735"/>
    </source>
</evidence>
<evidence type="ECO:0000313" key="4">
    <source>
        <dbReference type="Proteomes" id="UP000231901"/>
    </source>
</evidence>
<protein>
    <recommendedName>
        <fullName evidence="5">RiboL-PSP-HEPN domain-containing protein</fullName>
    </recommendedName>
</protein>
<evidence type="ECO:0008006" key="5">
    <source>
        <dbReference type="Google" id="ProtNLM"/>
    </source>
</evidence>
<feature type="domain" description="HEPN/Toprim N-terminal" evidence="2">
    <location>
        <begin position="32"/>
        <end position="142"/>
    </location>
</feature>
<organism evidence="3 4">
    <name type="scientific">Dickeya fangzhongdai</name>
    <dbReference type="NCBI Taxonomy" id="1778540"/>
    <lineage>
        <taxon>Bacteria</taxon>
        <taxon>Pseudomonadati</taxon>
        <taxon>Pseudomonadota</taxon>
        <taxon>Gammaproteobacteria</taxon>
        <taxon>Enterobacterales</taxon>
        <taxon>Pectobacteriaceae</taxon>
        <taxon>Dickeya</taxon>
    </lineage>
</organism>
<keyword evidence="4" id="KW-1185">Reference proteome</keyword>
<sequence length="325" mass="37299">MLIESIQVALLLLHERREGNELVHHLLSRASKVLPSSTLDDWLSRIPRAISLTKGDSVEDYFNIQDHPIEEDPLLSVMLSSLPYFSDTSIAAKWHFPCQLNDFFAVAILEISDDEEICELDITELVYGERADDFTDIEEIQQGATSYFLTCCNSLTQITNLSATDTGNQVLQRMCYASIITAMEAYLGDVMKREVLNREPVKVRFVEHYKPFSSQNFKLSNIYIQLDKLDKLITEELDGIAFHNLVIAKQMFESVLLTKFPQKEMAELNRAVKTRHDIVHRNGKRTSGELIEVSYDEVVRLKDIVHRFTIHIDQQILDGFVTDDQ</sequence>
<dbReference type="Proteomes" id="UP000231901">
    <property type="component" value="Chromosome"/>
</dbReference>
<accession>A0A2K8QJY3</accession>
<dbReference type="AlphaFoldDB" id="A0A2K8QJY3"/>
<evidence type="ECO:0000259" key="2">
    <source>
        <dbReference type="Pfam" id="PF18871"/>
    </source>
</evidence>
<evidence type="ECO:0000313" key="3">
    <source>
        <dbReference type="EMBL" id="ATZ93040.1"/>
    </source>
</evidence>
<dbReference type="EMBL" id="CP025003">
    <property type="protein sequence ID" value="ATZ93040.1"/>
    <property type="molecule type" value="Genomic_DNA"/>
</dbReference>
<proteinExistence type="predicted"/>
<dbReference type="Pfam" id="PF18871">
    <property type="entry name" value="HEPN_Toprim_N"/>
    <property type="match status" value="1"/>
</dbReference>
<dbReference type="InterPro" id="IPR041487">
    <property type="entry name" value="HEPN/Toprim-NTD1"/>
</dbReference>
<gene>
    <name evidence="3" type="ORF">CVE23_03045</name>
</gene>
<dbReference type="KEGG" id="dfn:CVE23_03045"/>
<feature type="domain" description="RiboL-PSP-HEPN" evidence="1">
    <location>
        <begin position="157"/>
        <end position="317"/>
    </location>
</feature>
<reference evidence="4" key="1">
    <citation type="journal article" date="2018" name="Genome Announc.">
        <title>Complete genome sequence of a Dickeya fangzhongdai type strain causing bleeding canker of pear tree trunks.</title>
        <authorList>
            <person name="Zhao Y."/>
            <person name="Tian Y."/>
            <person name="Li X."/>
            <person name="Hu B."/>
        </authorList>
    </citation>
    <scope>NUCLEOTIDE SEQUENCE [LARGE SCALE GENOMIC DNA]</scope>
    <source>
        <strain evidence="4">DSM 101947</strain>
    </source>
</reference>
<dbReference type="InterPro" id="IPR041519">
    <property type="entry name" value="HEPN_RiboL-PSP"/>
</dbReference>